<name>A0A1W1WH94_SULTA</name>
<proteinExistence type="predicted"/>
<dbReference type="RefSeq" id="WP_020376192.1">
    <property type="nucleotide sequence ID" value="NZ_FWWY01000001.1"/>
</dbReference>
<reference evidence="2" key="1">
    <citation type="submission" date="2017-04" db="EMBL/GenBank/DDBJ databases">
        <authorList>
            <person name="Varghese N."/>
            <person name="Submissions S."/>
        </authorList>
    </citation>
    <scope>NUCLEOTIDE SEQUENCE [LARGE SCALE GENOMIC DNA]</scope>
    <source>
        <strain evidence="2">DSM 9293</strain>
    </source>
</reference>
<evidence type="ECO:0000313" key="1">
    <source>
        <dbReference type="EMBL" id="SMC05615.1"/>
    </source>
</evidence>
<organism evidence="1 2">
    <name type="scientific">Sulfobacillus thermosulfidooxidans (strain DSM 9293 / VKM B-1269 / AT-1)</name>
    <dbReference type="NCBI Taxonomy" id="929705"/>
    <lineage>
        <taxon>Bacteria</taxon>
        <taxon>Bacillati</taxon>
        <taxon>Bacillota</taxon>
        <taxon>Clostridia</taxon>
        <taxon>Eubacteriales</taxon>
        <taxon>Clostridiales Family XVII. Incertae Sedis</taxon>
        <taxon>Sulfobacillus</taxon>
    </lineage>
</organism>
<dbReference type="EMBL" id="FWWY01000001">
    <property type="protein sequence ID" value="SMC05615.1"/>
    <property type="molecule type" value="Genomic_DNA"/>
</dbReference>
<sequence>MLVTFGVLHGSTGPLVLPNAWDVVSAEIFEKASSPLWERPVTALRKVGC</sequence>
<gene>
    <name evidence="1" type="ORF">SAMN00768000_2347</name>
</gene>
<dbReference type="AlphaFoldDB" id="A0A1W1WH94"/>
<evidence type="ECO:0000313" key="2">
    <source>
        <dbReference type="Proteomes" id="UP000192660"/>
    </source>
</evidence>
<protein>
    <submittedName>
        <fullName evidence="1">Uncharacterized protein</fullName>
    </submittedName>
</protein>
<accession>A0A1W1WH94</accession>
<keyword evidence="2" id="KW-1185">Reference proteome</keyword>
<dbReference type="Proteomes" id="UP000192660">
    <property type="component" value="Unassembled WGS sequence"/>
</dbReference>